<feature type="non-terminal residue" evidence="1">
    <location>
        <position position="90"/>
    </location>
</feature>
<name>A0ACD0NWV6_9BASI</name>
<accession>A0ACD0NWV6</accession>
<dbReference type="Proteomes" id="UP000245626">
    <property type="component" value="Unassembled WGS sequence"/>
</dbReference>
<evidence type="ECO:0000313" key="1">
    <source>
        <dbReference type="EMBL" id="PWN50284.1"/>
    </source>
</evidence>
<keyword evidence="2" id="KW-1185">Reference proteome</keyword>
<dbReference type="EMBL" id="KZ819949">
    <property type="protein sequence ID" value="PWN50284.1"/>
    <property type="molecule type" value="Genomic_DNA"/>
</dbReference>
<sequence>MSSADVIDALFVRTVDIVQSLPKSGPIQTSYEEKLALYSLYKQATEGDVQSKRPGMLDMLGRAKWDAWAKVRGLPCRDAKQLYVESMLRV</sequence>
<protein>
    <submittedName>
        <fullName evidence="1">Acyl-CoA-binding protein</fullName>
    </submittedName>
</protein>
<organism evidence="1 2">
    <name type="scientific">Violaceomyces palustris</name>
    <dbReference type="NCBI Taxonomy" id="1673888"/>
    <lineage>
        <taxon>Eukaryota</taxon>
        <taxon>Fungi</taxon>
        <taxon>Dikarya</taxon>
        <taxon>Basidiomycota</taxon>
        <taxon>Ustilaginomycotina</taxon>
        <taxon>Ustilaginomycetes</taxon>
        <taxon>Violaceomycetales</taxon>
        <taxon>Violaceomycetaceae</taxon>
        <taxon>Violaceomyces</taxon>
    </lineage>
</organism>
<reference evidence="1 2" key="1">
    <citation type="journal article" date="2018" name="Mol. Biol. Evol.">
        <title>Broad Genomic Sampling Reveals a Smut Pathogenic Ancestry of the Fungal Clade Ustilaginomycotina.</title>
        <authorList>
            <person name="Kijpornyongpan T."/>
            <person name="Mondo S.J."/>
            <person name="Barry K."/>
            <person name="Sandor L."/>
            <person name="Lee J."/>
            <person name="Lipzen A."/>
            <person name="Pangilinan J."/>
            <person name="LaButti K."/>
            <person name="Hainaut M."/>
            <person name="Henrissat B."/>
            <person name="Grigoriev I.V."/>
            <person name="Spatafora J.W."/>
            <person name="Aime M.C."/>
        </authorList>
    </citation>
    <scope>NUCLEOTIDE SEQUENCE [LARGE SCALE GENOMIC DNA]</scope>
    <source>
        <strain evidence="1 2">SA 807</strain>
    </source>
</reference>
<evidence type="ECO:0000313" key="2">
    <source>
        <dbReference type="Proteomes" id="UP000245626"/>
    </source>
</evidence>
<gene>
    <name evidence="1" type="ORF">IE53DRAFT_330584</name>
</gene>
<proteinExistence type="predicted"/>